<feature type="transmembrane region" description="Helical" evidence="26">
    <location>
        <begin position="422"/>
        <end position="446"/>
    </location>
</feature>
<feature type="transmembrane region" description="Helical" evidence="26">
    <location>
        <begin position="101"/>
        <end position="121"/>
    </location>
</feature>
<dbReference type="SUPFAM" id="SSF103473">
    <property type="entry name" value="MFS general substrate transporter"/>
    <property type="match status" value="1"/>
</dbReference>
<feature type="transmembrane region" description="Helical" evidence="26">
    <location>
        <begin position="194"/>
        <end position="216"/>
    </location>
</feature>
<evidence type="ECO:0000256" key="18">
    <source>
        <dbReference type="ARBA" id="ARBA00051403"/>
    </source>
</evidence>
<name>A0A3M6TI63_POCDA</name>
<evidence type="ECO:0000256" key="13">
    <source>
        <dbReference type="ARBA" id="ARBA00023228"/>
    </source>
</evidence>
<evidence type="ECO:0000256" key="21">
    <source>
        <dbReference type="ARBA" id="ARBA00056891"/>
    </source>
</evidence>
<dbReference type="STRING" id="46731.A0A3M6TI63"/>
<reference evidence="28 29" key="1">
    <citation type="journal article" date="2018" name="Sci. Rep.">
        <title>Comparative analysis of the Pocillopora damicornis genome highlights role of immune system in coral evolution.</title>
        <authorList>
            <person name="Cunning R."/>
            <person name="Bay R.A."/>
            <person name="Gillette P."/>
            <person name="Baker A.C."/>
            <person name="Traylor-Knowles N."/>
        </authorList>
    </citation>
    <scope>NUCLEOTIDE SEQUENCE [LARGE SCALE GENOMIC DNA]</scope>
    <source>
        <strain evidence="28">RSMAS</strain>
        <tissue evidence="28">Whole animal</tissue>
    </source>
</reference>
<dbReference type="PANTHER" id="PTHR11662">
    <property type="entry name" value="SOLUTE CARRIER FAMILY 17"/>
    <property type="match status" value="1"/>
</dbReference>
<dbReference type="OrthoDB" id="6019972at2759"/>
<dbReference type="FunFam" id="1.20.1250.20:FF:000003">
    <property type="entry name" value="Solute carrier family 17 member 3"/>
    <property type="match status" value="1"/>
</dbReference>
<dbReference type="GO" id="GO:0030672">
    <property type="term" value="C:synaptic vesicle membrane"/>
    <property type="evidence" value="ECO:0007669"/>
    <property type="project" value="UniProtKB-SubCell"/>
</dbReference>
<comment type="caution">
    <text evidence="28">The sequence shown here is derived from an EMBL/GenBank/DDBJ whole genome shotgun (WGS) entry which is preliminary data.</text>
</comment>
<dbReference type="GO" id="GO:0046942">
    <property type="term" value="P:carboxylic acid transport"/>
    <property type="evidence" value="ECO:0007669"/>
    <property type="project" value="UniProtKB-ARBA"/>
</dbReference>
<comment type="catalytic activity">
    <reaction evidence="20">
        <text>D-glucuronate(out) + H(+)(out) = D-glucuronate(in) + H(+)(in)</text>
        <dbReference type="Rhea" id="RHEA:72591"/>
        <dbReference type="ChEBI" id="CHEBI:15378"/>
        <dbReference type="ChEBI" id="CHEBI:58720"/>
    </reaction>
    <physiologicalReaction direction="left-to-right" evidence="20">
        <dbReference type="Rhea" id="RHEA:72592"/>
    </physiologicalReaction>
</comment>
<comment type="catalytic activity">
    <reaction evidence="15">
        <text>2 nitrate(out) + H(+)(out) = 2 nitrate(in) + H(+)(in)</text>
        <dbReference type="Rhea" id="RHEA:71539"/>
        <dbReference type="ChEBI" id="CHEBI:15378"/>
        <dbReference type="ChEBI" id="CHEBI:17632"/>
    </reaction>
    <physiologicalReaction direction="left-to-right" evidence="15">
        <dbReference type="Rhea" id="RHEA:71540"/>
    </physiologicalReaction>
</comment>
<keyword evidence="11 26" id="KW-0472">Membrane</keyword>
<keyword evidence="5" id="KW-0813">Transport</keyword>
<evidence type="ECO:0000256" key="6">
    <source>
        <dbReference type="ARBA" id="ARBA00022475"/>
    </source>
</evidence>
<keyword evidence="13" id="KW-0458">Lysosome</keyword>
<comment type="function">
    <text evidence="21">Receptor for CM101, a polysaccharide produced by group B Streptococcus with antipathoangiogenic properties.</text>
</comment>
<evidence type="ECO:0000256" key="12">
    <source>
        <dbReference type="ARBA" id="ARBA00023180"/>
    </source>
</evidence>
<dbReference type="InterPro" id="IPR050382">
    <property type="entry name" value="MFS_Na/Anion_cotransporter"/>
</dbReference>
<dbReference type="Gene3D" id="1.20.1250.20">
    <property type="entry name" value="MFS general substrate transporter like domains"/>
    <property type="match status" value="2"/>
</dbReference>
<feature type="transmembrane region" description="Helical" evidence="26">
    <location>
        <begin position="128"/>
        <end position="148"/>
    </location>
</feature>
<evidence type="ECO:0000256" key="9">
    <source>
        <dbReference type="ARBA" id="ARBA00022989"/>
    </source>
</evidence>
<feature type="transmembrane region" description="Helical" evidence="26">
    <location>
        <begin position="326"/>
        <end position="343"/>
    </location>
</feature>
<feature type="transmembrane region" description="Helical" evidence="26">
    <location>
        <begin position="27"/>
        <end position="49"/>
    </location>
</feature>
<comment type="catalytic activity">
    <reaction evidence="18">
        <text>N-acetyl-L-aspartyl-L-glutamate(out) = N-acetyl-L-aspartyl-L-glutamate(in)</text>
        <dbReference type="Rhea" id="RHEA:72599"/>
        <dbReference type="ChEBI" id="CHEBI:76931"/>
    </reaction>
    <physiologicalReaction direction="left-to-right" evidence="18">
        <dbReference type="Rhea" id="RHEA:72600"/>
    </physiologicalReaction>
</comment>
<keyword evidence="8" id="KW-0769">Symport</keyword>
<keyword evidence="10" id="KW-0770">Synapse</keyword>
<sequence length="539" mass="59153">MADDSPPTISPMGNCCHRSPRRDSERCYLSCRYVLAGMSCSGFCVVYLLRVNLSVALVAMVNSTYADAKATANNPECQRNTANVTRVKDGEFKWDQEMQGLILGAFFYGYIVTQLPGGWLASRYGGKVVFGCGVLLTSVAALFTPAAAYHSVAILMLVRVVEGLGQGVTFPAMQAMWGHWAPPLERSKLVTISYAGLSLGTVLAMPISGLLCASNLWGGWPAVFYIFGAIGILWAIMWLMLTHDRPEDHPRISAKEKEYIQSSIGSGDDAHARKYKTPWLKIWRSPAVWAIVVANVCDNWGFYTFLTGLPSYLKEVLDFSIQENGFVSALPYILSFIGTIGSGQLADWLRNKRILTTGEARKVFGTAGFLIPAFLLVSTSYVGCDNTSLAVVLFTLALGVQSFNSTSYSVNHLDIAPRFAGILVGITNSFGTVPGIVGPYIIGYLTDNQPTRAQWQKVFYISAGVFVFGWFIYLLLGSGEQQSWNTPYEDVLVPVDFPGETRKPAMAADHYSINNADTHDRDHAVQTNKPFYNKNLVST</sequence>
<evidence type="ECO:0000256" key="7">
    <source>
        <dbReference type="ARBA" id="ARBA00022692"/>
    </source>
</evidence>
<dbReference type="EMBL" id="RCHS01003537">
    <property type="protein sequence ID" value="RMX40999.1"/>
    <property type="molecule type" value="Genomic_DNA"/>
</dbReference>
<keyword evidence="7 26" id="KW-0812">Transmembrane</keyword>
<proteinExistence type="predicted"/>
<evidence type="ECO:0000256" key="19">
    <source>
        <dbReference type="ARBA" id="ARBA00051447"/>
    </source>
</evidence>
<protein>
    <recommendedName>
        <fullName evidence="22">Sialin</fullName>
    </recommendedName>
    <alternativeName>
        <fullName evidence="25">H(+)/nitrate cotransporter</fullName>
    </alternativeName>
    <alternativeName>
        <fullName evidence="23">H(+)/sialic acid cotransporter</fullName>
    </alternativeName>
    <alternativeName>
        <fullName evidence="24">Vesicular excitatory amino acid transporter</fullName>
    </alternativeName>
</protein>
<evidence type="ECO:0000313" key="28">
    <source>
        <dbReference type="EMBL" id="RMX40999.1"/>
    </source>
</evidence>
<keyword evidence="6" id="KW-1003">Cell membrane</keyword>
<feature type="transmembrane region" description="Helical" evidence="26">
    <location>
        <begin position="389"/>
        <end position="410"/>
    </location>
</feature>
<comment type="catalytic activity">
    <reaction evidence="17">
        <text>N-acetylneuraminate(in) + H(+)(in) = N-acetylneuraminate(out) + H(+)(out)</text>
        <dbReference type="Rhea" id="RHEA:28987"/>
        <dbReference type="ChEBI" id="CHEBI:15378"/>
        <dbReference type="ChEBI" id="CHEBI:35418"/>
    </reaction>
    <physiologicalReaction direction="right-to-left" evidence="17">
        <dbReference type="Rhea" id="RHEA:28989"/>
    </physiologicalReaction>
</comment>
<dbReference type="Pfam" id="PF07690">
    <property type="entry name" value="MFS_1"/>
    <property type="match status" value="1"/>
</dbReference>
<feature type="transmembrane region" description="Helical" evidence="26">
    <location>
        <begin position="363"/>
        <end position="383"/>
    </location>
</feature>
<feature type="transmembrane region" description="Helical" evidence="26">
    <location>
        <begin position="222"/>
        <end position="241"/>
    </location>
</feature>
<evidence type="ECO:0000256" key="25">
    <source>
        <dbReference type="ARBA" id="ARBA00081925"/>
    </source>
</evidence>
<dbReference type="PROSITE" id="PS50850">
    <property type="entry name" value="MFS"/>
    <property type="match status" value="1"/>
</dbReference>
<feature type="transmembrane region" description="Helical" evidence="26">
    <location>
        <begin position="458"/>
        <end position="476"/>
    </location>
</feature>
<dbReference type="Proteomes" id="UP000275408">
    <property type="component" value="Unassembled WGS sequence"/>
</dbReference>
<dbReference type="InterPro" id="IPR036259">
    <property type="entry name" value="MFS_trans_sf"/>
</dbReference>
<evidence type="ECO:0000256" key="3">
    <source>
        <dbReference type="ARBA" id="ARBA00004638"/>
    </source>
</evidence>
<evidence type="ECO:0000256" key="24">
    <source>
        <dbReference type="ARBA" id="ARBA00081195"/>
    </source>
</evidence>
<comment type="catalytic activity">
    <reaction evidence="16">
        <text>L-aspartate(out) = L-aspartate(in)</text>
        <dbReference type="Rhea" id="RHEA:66332"/>
        <dbReference type="ChEBI" id="CHEBI:29991"/>
    </reaction>
    <physiologicalReaction direction="left-to-right" evidence="16">
        <dbReference type="Rhea" id="RHEA:66333"/>
    </physiologicalReaction>
</comment>
<evidence type="ECO:0000256" key="4">
    <source>
        <dbReference type="ARBA" id="ARBA00004656"/>
    </source>
</evidence>
<keyword evidence="14" id="KW-0968">Cytoplasmic vesicle</keyword>
<dbReference type="PANTHER" id="PTHR11662:SF399">
    <property type="entry name" value="FI19708P1-RELATED"/>
    <property type="match status" value="1"/>
</dbReference>
<evidence type="ECO:0000256" key="10">
    <source>
        <dbReference type="ARBA" id="ARBA00023018"/>
    </source>
</evidence>
<feature type="transmembrane region" description="Helical" evidence="26">
    <location>
        <begin position="286"/>
        <end position="306"/>
    </location>
</feature>
<evidence type="ECO:0000256" key="14">
    <source>
        <dbReference type="ARBA" id="ARBA00023329"/>
    </source>
</evidence>
<dbReference type="GO" id="GO:0005765">
    <property type="term" value="C:lysosomal membrane"/>
    <property type="evidence" value="ECO:0007669"/>
    <property type="project" value="UniProtKB-SubCell"/>
</dbReference>
<dbReference type="GO" id="GO:0015293">
    <property type="term" value="F:symporter activity"/>
    <property type="evidence" value="ECO:0007669"/>
    <property type="project" value="UniProtKB-KW"/>
</dbReference>
<accession>A0A3M6TI63</accession>
<evidence type="ECO:0000256" key="20">
    <source>
        <dbReference type="ARBA" id="ARBA00051612"/>
    </source>
</evidence>
<gene>
    <name evidence="28" type="ORF">pdam_00011572</name>
</gene>
<dbReference type="InterPro" id="IPR020846">
    <property type="entry name" value="MFS_dom"/>
</dbReference>
<evidence type="ECO:0000256" key="17">
    <source>
        <dbReference type="ARBA" id="ARBA00050625"/>
    </source>
</evidence>
<evidence type="ECO:0000256" key="16">
    <source>
        <dbReference type="ARBA" id="ARBA00050554"/>
    </source>
</evidence>
<evidence type="ECO:0000313" key="29">
    <source>
        <dbReference type="Proteomes" id="UP000275408"/>
    </source>
</evidence>
<evidence type="ECO:0000256" key="11">
    <source>
        <dbReference type="ARBA" id="ARBA00023136"/>
    </source>
</evidence>
<dbReference type="GO" id="GO:0016323">
    <property type="term" value="C:basolateral plasma membrane"/>
    <property type="evidence" value="ECO:0007669"/>
    <property type="project" value="UniProtKB-SubCell"/>
</dbReference>
<evidence type="ECO:0000256" key="1">
    <source>
        <dbReference type="ARBA" id="ARBA00004432"/>
    </source>
</evidence>
<evidence type="ECO:0000256" key="15">
    <source>
        <dbReference type="ARBA" id="ARBA00050101"/>
    </source>
</evidence>
<keyword evidence="29" id="KW-1185">Reference proteome</keyword>
<comment type="catalytic activity">
    <reaction evidence="19">
        <text>L-glutamate(out) = L-glutamate(in)</text>
        <dbReference type="Rhea" id="RHEA:66336"/>
        <dbReference type="ChEBI" id="CHEBI:29985"/>
    </reaction>
    <physiologicalReaction direction="left-to-right" evidence="19">
        <dbReference type="Rhea" id="RHEA:66337"/>
    </physiologicalReaction>
</comment>
<evidence type="ECO:0000256" key="22">
    <source>
        <dbReference type="ARBA" id="ARBA00069713"/>
    </source>
</evidence>
<evidence type="ECO:0000256" key="26">
    <source>
        <dbReference type="SAM" id="Phobius"/>
    </source>
</evidence>
<evidence type="ECO:0000256" key="23">
    <source>
        <dbReference type="ARBA" id="ARBA00080244"/>
    </source>
</evidence>
<evidence type="ECO:0000259" key="27">
    <source>
        <dbReference type="PROSITE" id="PS50850"/>
    </source>
</evidence>
<dbReference type="FunFam" id="1.20.1250.20:FF:000067">
    <property type="entry name" value="sialin isoform X2"/>
    <property type="match status" value="1"/>
</dbReference>
<dbReference type="AlphaFoldDB" id="A0A3M6TI63"/>
<keyword evidence="12" id="KW-0325">Glycoprotein</keyword>
<dbReference type="GO" id="GO:0006820">
    <property type="term" value="P:monoatomic anion transport"/>
    <property type="evidence" value="ECO:0007669"/>
    <property type="project" value="TreeGrafter"/>
</dbReference>
<evidence type="ECO:0000256" key="2">
    <source>
        <dbReference type="ARBA" id="ARBA00004554"/>
    </source>
</evidence>
<feature type="non-terminal residue" evidence="28">
    <location>
        <position position="539"/>
    </location>
</feature>
<keyword evidence="9 26" id="KW-1133">Transmembrane helix</keyword>
<organism evidence="28 29">
    <name type="scientific">Pocillopora damicornis</name>
    <name type="common">Cauliflower coral</name>
    <name type="synonym">Millepora damicornis</name>
    <dbReference type="NCBI Taxonomy" id="46731"/>
    <lineage>
        <taxon>Eukaryota</taxon>
        <taxon>Metazoa</taxon>
        <taxon>Cnidaria</taxon>
        <taxon>Anthozoa</taxon>
        <taxon>Hexacorallia</taxon>
        <taxon>Scleractinia</taxon>
        <taxon>Astrocoeniina</taxon>
        <taxon>Pocilloporidae</taxon>
        <taxon>Pocillopora</taxon>
    </lineage>
</organism>
<dbReference type="CDD" id="cd17318">
    <property type="entry name" value="MFS_SLC17"/>
    <property type="match status" value="1"/>
</dbReference>
<feature type="domain" description="Major facilitator superfamily (MFS) profile" evidence="27">
    <location>
        <begin position="34"/>
        <end position="481"/>
    </location>
</feature>
<evidence type="ECO:0000256" key="8">
    <source>
        <dbReference type="ARBA" id="ARBA00022847"/>
    </source>
</evidence>
<evidence type="ECO:0000256" key="5">
    <source>
        <dbReference type="ARBA" id="ARBA00022448"/>
    </source>
</evidence>
<comment type="subcellular location">
    <subcellularLocation>
        <location evidence="2">Basolateral cell membrane</location>
        <topology evidence="2">Multi-pass membrane protein</topology>
    </subcellularLocation>
    <subcellularLocation>
        <location evidence="3">Cytoplasmic vesicle</location>
        <location evidence="3">Secretory vesicle membrane</location>
        <topology evidence="3">Multi-pass membrane protein</topology>
    </subcellularLocation>
    <subcellularLocation>
        <location evidence="1">Cytoplasmic vesicle</location>
        <location evidence="1">Secretory vesicle</location>
        <location evidence="1">Synaptic vesicle membrane</location>
    </subcellularLocation>
    <subcellularLocation>
        <location evidence="4">Lysosome membrane</location>
    </subcellularLocation>
</comment>
<dbReference type="InterPro" id="IPR011701">
    <property type="entry name" value="MFS"/>
</dbReference>